<dbReference type="InterPro" id="IPR036621">
    <property type="entry name" value="Anticodon-bd_dom_sf"/>
</dbReference>
<dbReference type="NCBIfam" id="NF003211">
    <property type="entry name" value="PRK04173.1"/>
    <property type="match status" value="1"/>
</dbReference>
<keyword evidence="3" id="KW-0067">ATP-binding</keyword>
<feature type="domain" description="Aminoacyl-transfer RNA synthetases class-II family profile" evidence="6">
    <location>
        <begin position="2"/>
        <end position="293"/>
    </location>
</feature>
<keyword evidence="5" id="KW-0030">Aminoacyl-tRNA synthetase</keyword>
<keyword evidence="4" id="KW-0648">Protein biosynthesis</keyword>
<name>A0A1F6EU51_9BACT</name>
<dbReference type="Proteomes" id="UP000177215">
    <property type="component" value="Unassembled WGS sequence"/>
</dbReference>
<dbReference type="GO" id="GO:0006426">
    <property type="term" value="P:glycyl-tRNA aminoacylation"/>
    <property type="evidence" value="ECO:0007669"/>
    <property type="project" value="TreeGrafter"/>
</dbReference>
<dbReference type="InterPro" id="IPR004154">
    <property type="entry name" value="Anticodon-bd"/>
</dbReference>
<dbReference type="PROSITE" id="PS50862">
    <property type="entry name" value="AA_TRNA_LIGASE_II"/>
    <property type="match status" value="1"/>
</dbReference>
<dbReference type="GO" id="GO:0004820">
    <property type="term" value="F:glycine-tRNA ligase activity"/>
    <property type="evidence" value="ECO:0007669"/>
    <property type="project" value="TreeGrafter"/>
</dbReference>
<dbReference type="GO" id="GO:0005737">
    <property type="term" value="C:cytoplasm"/>
    <property type="evidence" value="ECO:0007669"/>
    <property type="project" value="TreeGrafter"/>
</dbReference>
<protein>
    <submittedName>
        <fullName evidence="7">Glycine--tRNA ligase</fullName>
    </submittedName>
</protein>
<keyword evidence="2" id="KW-0547">Nucleotide-binding</keyword>
<accession>A0A1F6EU51</accession>
<dbReference type="STRING" id="1798515.A3B35_02655"/>
<dbReference type="CDD" id="cd00858">
    <property type="entry name" value="GlyRS_anticodon"/>
    <property type="match status" value="1"/>
</dbReference>
<dbReference type="InterPro" id="IPR045864">
    <property type="entry name" value="aa-tRNA-synth_II/BPL/LPL"/>
</dbReference>
<dbReference type="InterPro" id="IPR006195">
    <property type="entry name" value="aa-tRNA-synth_II"/>
</dbReference>
<dbReference type="PANTHER" id="PTHR10745:SF8">
    <property type="entry name" value="DNA POLYMERASE SUBUNIT GAMMA-2, MITOCHONDRIAL"/>
    <property type="match status" value="1"/>
</dbReference>
<keyword evidence="1 7" id="KW-0436">Ligase</keyword>
<evidence type="ECO:0000313" key="8">
    <source>
        <dbReference type="Proteomes" id="UP000177215"/>
    </source>
</evidence>
<dbReference type="Gene3D" id="3.30.930.10">
    <property type="entry name" value="Bira Bifunctional Protein, Domain 2"/>
    <property type="match status" value="1"/>
</dbReference>
<sequence>MEKIVSLAKRRGFIYPGSEIYGGFSGFWDYGPLGVELKNNIKQLWWRMFVQDRDDMCGLDAAIVMNPEAWKASGHVAGFADPLESGKMFNTMLTTSVGAGEEATTAYFRPETAGGIFVNFKNVVDSFHPKLPFGIGQVGKAFRNEISPRDFIFRAREFEQMEIEYFIRPEEWERWFEHWREQVGRYIALLGISEDRIHELEVPDGERAHYSKRTIDFEFDFPFGRKELYGLAYRGDFDLSAHGKASGQDLSYLDEATKERFIPHVIEPSFGVDRTILALLASAYTEDELGGEPRTYLKFNKSVAPIKAAVFPLLKNKPELVKKAREIYAMLKKVQPRIMWDDNGNIGKRYRRQDEIGTPACITIDFQTLEDDTVTVRDRDTGVQTREKVEDLSATVR</sequence>
<evidence type="ECO:0000313" key="7">
    <source>
        <dbReference type="EMBL" id="OGG77166.1"/>
    </source>
</evidence>
<gene>
    <name evidence="7" type="ORF">A3B35_02655</name>
</gene>
<evidence type="ECO:0000256" key="4">
    <source>
        <dbReference type="ARBA" id="ARBA00022917"/>
    </source>
</evidence>
<dbReference type="CDD" id="cd00774">
    <property type="entry name" value="GlyRS-like_core"/>
    <property type="match status" value="1"/>
</dbReference>
<evidence type="ECO:0000256" key="2">
    <source>
        <dbReference type="ARBA" id="ARBA00022741"/>
    </source>
</evidence>
<dbReference type="InterPro" id="IPR033731">
    <property type="entry name" value="GlyRS-like_core"/>
</dbReference>
<proteinExistence type="predicted"/>
<dbReference type="EMBL" id="MFMC01000025">
    <property type="protein sequence ID" value="OGG77166.1"/>
    <property type="molecule type" value="Genomic_DNA"/>
</dbReference>
<dbReference type="AlphaFoldDB" id="A0A1F6EU51"/>
<dbReference type="Pfam" id="PF00587">
    <property type="entry name" value="tRNA-synt_2b"/>
    <property type="match status" value="1"/>
</dbReference>
<comment type="caution">
    <text evidence="7">The sequence shown here is derived from an EMBL/GenBank/DDBJ whole genome shotgun (WGS) entry which is preliminary data.</text>
</comment>
<dbReference type="SUPFAM" id="SSF52954">
    <property type="entry name" value="Class II aaRS ABD-related"/>
    <property type="match status" value="1"/>
</dbReference>
<organism evidence="7 8">
    <name type="scientific">Candidatus Kaiserbacteria bacterium RIFCSPLOWO2_01_FULL_54_24</name>
    <dbReference type="NCBI Taxonomy" id="1798515"/>
    <lineage>
        <taxon>Bacteria</taxon>
        <taxon>Candidatus Kaiseribacteriota</taxon>
    </lineage>
</organism>
<evidence type="ECO:0000256" key="1">
    <source>
        <dbReference type="ARBA" id="ARBA00022598"/>
    </source>
</evidence>
<dbReference type="SUPFAM" id="SSF55681">
    <property type="entry name" value="Class II aaRS and biotin synthetases"/>
    <property type="match status" value="1"/>
</dbReference>
<dbReference type="InterPro" id="IPR002314">
    <property type="entry name" value="aa-tRNA-synt_IIb"/>
</dbReference>
<dbReference type="PANTHER" id="PTHR10745">
    <property type="entry name" value="GLYCYL-TRNA SYNTHETASE/DNA POLYMERASE SUBUNIT GAMMA-2"/>
    <property type="match status" value="1"/>
</dbReference>
<evidence type="ECO:0000259" key="6">
    <source>
        <dbReference type="PROSITE" id="PS50862"/>
    </source>
</evidence>
<dbReference type="InterPro" id="IPR027031">
    <property type="entry name" value="Gly-tRNA_synthase/POLG2"/>
</dbReference>
<dbReference type="PRINTS" id="PR01043">
    <property type="entry name" value="TRNASYNTHGLY"/>
</dbReference>
<evidence type="ECO:0000256" key="5">
    <source>
        <dbReference type="ARBA" id="ARBA00023146"/>
    </source>
</evidence>
<dbReference type="GO" id="GO:0005524">
    <property type="term" value="F:ATP binding"/>
    <property type="evidence" value="ECO:0007669"/>
    <property type="project" value="UniProtKB-KW"/>
</dbReference>
<dbReference type="Pfam" id="PF03129">
    <property type="entry name" value="HGTP_anticodon"/>
    <property type="match status" value="1"/>
</dbReference>
<evidence type="ECO:0000256" key="3">
    <source>
        <dbReference type="ARBA" id="ARBA00022840"/>
    </source>
</evidence>
<dbReference type="Gene3D" id="3.40.50.800">
    <property type="entry name" value="Anticodon-binding domain"/>
    <property type="match status" value="1"/>
</dbReference>
<reference evidence="7 8" key="1">
    <citation type="journal article" date="2016" name="Nat. Commun.">
        <title>Thousands of microbial genomes shed light on interconnected biogeochemical processes in an aquifer system.</title>
        <authorList>
            <person name="Anantharaman K."/>
            <person name="Brown C.T."/>
            <person name="Hug L.A."/>
            <person name="Sharon I."/>
            <person name="Castelle C.J."/>
            <person name="Probst A.J."/>
            <person name="Thomas B.C."/>
            <person name="Singh A."/>
            <person name="Wilkins M.J."/>
            <person name="Karaoz U."/>
            <person name="Brodie E.L."/>
            <person name="Williams K.H."/>
            <person name="Hubbard S.S."/>
            <person name="Banfield J.F."/>
        </authorList>
    </citation>
    <scope>NUCLEOTIDE SEQUENCE [LARGE SCALE GENOMIC DNA]</scope>
</reference>